<sequence>MRPFAIEAASFDPLPVVAGRNLSQFQDKSSPQPLRESLTTSTFEFNYDRRNESDIDKTVPKLKCESNWAIWEHRLYMALKENNKAYIRVIQEENTRPVRPDYLDVSEDVIRELAVIKAGGNEGLVSETVIKEMKKERQYANTRLRAEWQKELDKWDLCNTRVCNLIVSTLDPIPASHVGKLDNAREIYRALFTEYAKPSWQTNFKRFETLCNLQYKGNNPQEFLRRFKEELFEISQKGSKLDPNTQLNFFIRAIQNNPRCEVFIHSLKLDLTTTNFMTEVYHEFILTC</sequence>
<organism evidence="1 2">
    <name type="scientific">Penicillium fimorum</name>
    <dbReference type="NCBI Taxonomy" id="1882269"/>
    <lineage>
        <taxon>Eukaryota</taxon>
        <taxon>Fungi</taxon>
        <taxon>Dikarya</taxon>
        <taxon>Ascomycota</taxon>
        <taxon>Pezizomycotina</taxon>
        <taxon>Eurotiomycetes</taxon>
        <taxon>Eurotiomycetidae</taxon>
        <taxon>Eurotiales</taxon>
        <taxon>Aspergillaceae</taxon>
        <taxon>Penicillium</taxon>
    </lineage>
</organism>
<reference evidence="1" key="1">
    <citation type="submission" date="2022-12" db="EMBL/GenBank/DDBJ databases">
        <authorList>
            <person name="Petersen C."/>
        </authorList>
    </citation>
    <scope>NUCLEOTIDE SEQUENCE</scope>
    <source>
        <strain evidence="1">IBT 29495</strain>
    </source>
</reference>
<evidence type="ECO:0000313" key="1">
    <source>
        <dbReference type="EMBL" id="KAJ5519686.1"/>
    </source>
</evidence>
<evidence type="ECO:0000313" key="2">
    <source>
        <dbReference type="Proteomes" id="UP001149954"/>
    </source>
</evidence>
<dbReference type="AlphaFoldDB" id="A0A9X0CAN0"/>
<reference evidence="1" key="2">
    <citation type="journal article" date="2023" name="IMA Fungus">
        <title>Comparative genomic study of the Penicillium genus elucidates a diverse pangenome and 15 lateral gene transfer events.</title>
        <authorList>
            <person name="Petersen C."/>
            <person name="Sorensen T."/>
            <person name="Nielsen M.R."/>
            <person name="Sondergaard T.E."/>
            <person name="Sorensen J.L."/>
            <person name="Fitzpatrick D.A."/>
            <person name="Frisvad J.C."/>
            <person name="Nielsen K.L."/>
        </authorList>
    </citation>
    <scope>NUCLEOTIDE SEQUENCE</scope>
    <source>
        <strain evidence="1">IBT 29495</strain>
    </source>
</reference>
<dbReference type="Proteomes" id="UP001149954">
    <property type="component" value="Unassembled WGS sequence"/>
</dbReference>
<protein>
    <submittedName>
        <fullName evidence="1">Uncharacterized protein</fullName>
    </submittedName>
</protein>
<gene>
    <name evidence="1" type="ORF">N7463_000139</name>
</gene>
<keyword evidence="2" id="KW-1185">Reference proteome</keyword>
<dbReference type="OrthoDB" id="4359708at2759"/>
<name>A0A9X0CAN0_9EURO</name>
<comment type="caution">
    <text evidence="1">The sequence shown here is derived from an EMBL/GenBank/DDBJ whole genome shotgun (WGS) entry which is preliminary data.</text>
</comment>
<proteinExistence type="predicted"/>
<dbReference type="EMBL" id="JAPWDS010000001">
    <property type="protein sequence ID" value="KAJ5519686.1"/>
    <property type="molecule type" value="Genomic_DNA"/>
</dbReference>
<accession>A0A9X0CAN0</accession>